<feature type="compositionally biased region" description="Low complexity" evidence="1">
    <location>
        <begin position="156"/>
        <end position="168"/>
    </location>
</feature>
<dbReference type="InterPro" id="IPR027275">
    <property type="entry name" value="PRC-brl_dom"/>
</dbReference>
<dbReference type="Pfam" id="PF09557">
    <property type="entry name" value="DUF2382"/>
    <property type="match status" value="1"/>
</dbReference>
<evidence type="ECO:0000256" key="1">
    <source>
        <dbReference type="SAM" id="MobiDB-lite"/>
    </source>
</evidence>
<protein>
    <recommendedName>
        <fullName evidence="6">PRC-barrel domain-containing protein</fullName>
    </recommendedName>
</protein>
<dbReference type="InterPro" id="IPR011033">
    <property type="entry name" value="PRC_barrel-like_sf"/>
</dbReference>
<evidence type="ECO:0000259" key="2">
    <source>
        <dbReference type="Pfam" id="PF05239"/>
    </source>
</evidence>
<keyword evidence="5" id="KW-1185">Reference proteome</keyword>
<dbReference type="OrthoDB" id="3712018at2"/>
<evidence type="ECO:0000313" key="5">
    <source>
        <dbReference type="Proteomes" id="UP000199649"/>
    </source>
</evidence>
<dbReference type="RefSeq" id="WP_092665741.1">
    <property type="nucleotide sequence ID" value="NZ_LT629734.1"/>
</dbReference>
<feature type="region of interest" description="Disordered" evidence="1">
    <location>
        <begin position="143"/>
        <end position="209"/>
    </location>
</feature>
<dbReference type="InterPro" id="IPR019060">
    <property type="entry name" value="DUF2382"/>
</dbReference>
<dbReference type="SUPFAM" id="SSF50346">
    <property type="entry name" value="PRC-barrel domain"/>
    <property type="match status" value="1"/>
</dbReference>
<evidence type="ECO:0008006" key="6">
    <source>
        <dbReference type="Google" id="ProtNLM"/>
    </source>
</evidence>
<sequence>MTFEGEIHEGAEVFGSDGHRIGTVEQVFVLEGTDRPTWMAVRTGLFGMHESFVPVEGARMRGDEIVVAHAKDVVKDAPRIAGSDDLTVEQEAELYRYYGVEPPRRAADAGGAGVAADAGAAAGAGGAAGTSGAAATAPDRIDAQPADERGDAPVQDGAVPNPAAPDAARAGDAHPDASARTTDAAGRPAGAHAGSGGTPRLRRRIVTEMQTIQVPVQREEIVVEGEGLEPDEPRR</sequence>
<dbReference type="GO" id="GO:0019684">
    <property type="term" value="P:photosynthesis, light reaction"/>
    <property type="evidence" value="ECO:0007669"/>
    <property type="project" value="InterPro"/>
</dbReference>
<dbReference type="AlphaFoldDB" id="A0A1H1LPW7"/>
<dbReference type="Gene3D" id="3.90.50.10">
    <property type="entry name" value="Photosynthetic Reaction Center, subunit H, domain 2"/>
    <property type="match status" value="1"/>
</dbReference>
<evidence type="ECO:0000259" key="3">
    <source>
        <dbReference type="Pfam" id="PF09557"/>
    </source>
</evidence>
<dbReference type="InterPro" id="IPR014747">
    <property type="entry name" value="Bac_photo_RC_H_C"/>
</dbReference>
<dbReference type="GO" id="GO:0030077">
    <property type="term" value="C:plasma membrane light-harvesting complex"/>
    <property type="evidence" value="ECO:0007669"/>
    <property type="project" value="InterPro"/>
</dbReference>
<organism evidence="4 5">
    <name type="scientific">Agrococcus carbonis</name>
    <dbReference type="NCBI Taxonomy" id="684552"/>
    <lineage>
        <taxon>Bacteria</taxon>
        <taxon>Bacillati</taxon>
        <taxon>Actinomycetota</taxon>
        <taxon>Actinomycetes</taxon>
        <taxon>Micrococcales</taxon>
        <taxon>Microbacteriaceae</taxon>
        <taxon>Agrococcus</taxon>
    </lineage>
</organism>
<dbReference type="Pfam" id="PF05239">
    <property type="entry name" value="PRC"/>
    <property type="match status" value="1"/>
</dbReference>
<dbReference type="STRING" id="684552.SAMN04489719_0703"/>
<reference evidence="5" key="1">
    <citation type="submission" date="2016-10" db="EMBL/GenBank/DDBJ databases">
        <authorList>
            <person name="Varghese N."/>
            <person name="Submissions S."/>
        </authorList>
    </citation>
    <scope>NUCLEOTIDE SEQUENCE [LARGE SCALE GENOMIC DNA]</scope>
    <source>
        <strain evidence="5">DSM 22965</strain>
    </source>
</reference>
<feature type="domain" description="PRC-barrel" evidence="2">
    <location>
        <begin position="9"/>
        <end position="72"/>
    </location>
</feature>
<accession>A0A1H1LPW7</accession>
<evidence type="ECO:0000313" key="4">
    <source>
        <dbReference type="EMBL" id="SDR76613.1"/>
    </source>
</evidence>
<gene>
    <name evidence="4" type="ORF">SAMN04489719_0703</name>
</gene>
<proteinExistence type="predicted"/>
<dbReference type="EMBL" id="LT629734">
    <property type="protein sequence ID" value="SDR76613.1"/>
    <property type="molecule type" value="Genomic_DNA"/>
</dbReference>
<dbReference type="Proteomes" id="UP000199649">
    <property type="component" value="Chromosome I"/>
</dbReference>
<name>A0A1H1LPW7_9MICO</name>
<feature type="domain" description="DUF2382" evidence="3">
    <location>
        <begin position="197"/>
        <end position="229"/>
    </location>
</feature>